<dbReference type="AlphaFoldDB" id="A0A6I3IFQ5"/>
<evidence type="ECO:0000259" key="1">
    <source>
        <dbReference type="Pfam" id="PF03364"/>
    </source>
</evidence>
<sequence>MAQRTESSIVIPASPAAVLDVVADVASYPEWTPEIRSVEVLSEDDGWAEQVRFSLEAGPVKDTYTLAYDWDVDEDGAGTVSWHLVEGGVLKAMDGSYLLERVDGGTKVTYALGVDVRLPMLGAMKRAAEKRIVEGALQGLAGRVRG</sequence>
<name>A0A6I3IFQ5_9MICO</name>
<evidence type="ECO:0000313" key="2">
    <source>
        <dbReference type="EMBL" id="MTB72872.1"/>
    </source>
</evidence>
<protein>
    <submittedName>
        <fullName evidence="2">Cyclase</fullName>
    </submittedName>
</protein>
<proteinExistence type="predicted"/>
<dbReference type="RefSeq" id="WP_154594122.1">
    <property type="nucleotide sequence ID" value="NZ_WLVL01000040.1"/>
</dbReference>
<accession>A0A6I3IFQ5</accession>
<dbReference type="Gene3D" id="3.30.530.20">
    <property type="match status" value="1"/>
</dbReference>
<dbReference type="PANTHER" id="PTHR39683">
    <property type="entry name" value="CONSERVED PROTEIN TB16.3"/>
    <property type="match status" value="1"/>
</dbReference>
<dbReference type="Proteomes" id="UP000431092">
    <property type="component" value="Unassembled WGS sequence"/>
</dbReference>
<reference evidence="2 3" key="1">
    <citation type="submission" date="2019-11" db="EMBL/GenBank/DDBJ databases">
        <title>Whole genome sequencing identifies a novel species of the genus Arsenicicoccus isolated from human blood.</title>
        <authorList>
            <person name="Jeong J.H."/>
            <person name="Kweon O.J."/>
            <person name="Kim H.R."/>
            <person name="Kim T.-H."/>
            <person name="Ha S.-M."/>
            <person name="Lee M.-K."/>
        </authorList>
    </citation>
    <scope>NUCLEOTIDE SEQUENCE [LARGE SCALE GENOMIC DNA]</scope>
    <source>
        <strain evidence="2 3">MKL-02</strain>
    </source>
</reference>
<dbReference type="SUPFAM" id="SSF55961">
    <property type="entry name" value="Bet v1-like"/>
    <property type="match status" value="1"/>
</dbReference>
<dbReference type="InterPro" id="IPR023393">
    <property type="entry name" value="START-like_dom_sf"/>
</dbReference>
<keyword evidence="3" id="KW-1185">Reference proteome</keyword>
<dbReference type="InterPro" id="IPR005031">
    <property type="entry name" value="COQ10_START"/>
</dbReference>
<dbReference type="CDD" id="cd07819">
    <property type="entry name" value="SRPBCC_2"/>
    <property type="match status" value="1"/>
</dbReference>
<gene>
    <name evidence="2" type="ORF">GGG17_13035</name>
</gene>
<dbReference type="EMBL" id="WLVL01000040">
    <property type="protein sequence ID" value="MTB72872.1"/>
    <property type="molecule type" value="Genomic_DNA"/>
</dbReference>
<dbReference type="PANTHER" id="PTHR39683:SF4">
    <property type="entry name" value="COENZYME Q-BINDING PROTEIN COQ10 START DOMAIN-CONTAINING PROTEIN"/>
    <property type="match status" value="1"/>
</dbReference>
<evidence type="ECO:0000313" key="3">
    <source>
        <dbReference type="Proteomes" id="UP000431092"/>
    </source>
</evidence>
<feature type="domain" description="Coenzyme Q-binding protein COQ10 START" evidence="1">
    <location>
        <begin position="11"/>
        <end position="139"/>
    </location>
</feature>
<organism evidence="2 3">
    <name type="scientific">Arsenicicoccus cauae</name>
    <dbReference type="NCBI Taxonomy" id="2663847"/>
    <lineage>
        <taxon>Bacteria</taxon>
        <taxon>Bacillati</taxon>
        <taxon>Actinomycetota</taxon>
        <taxon>Actinomycetes</taxon>
        <taxon>Micrococcales</taxon>
        <taxon>Intrasporangiaceae</taxon>
        <taxon>Arsenicicoccus</taxon>
    </lineage>
</organism>
<dbReference type="Pfam" id="PF03364">
    <property type="entry name" value="Polyketide_cyc"/>
    <property type="match status" value="1"/>
</dbReference>
<comment type="caution">
    <text evidence="2">The sequence shown here is derived from an EMBL/GenBank/DDBJ whole genome shotgun (WGS) entry which is preliminary data.</text>
</comment>